<protein>
    <recommendedName>
        <fullName evidence="4">Transmembrane protein</fullName>
    </recommendedName>
</protein>
<dbReference type="EMBL" id="JACHBX010000002">
    <property type="protein sequence ID" value="MBB6134091.1"/>
    <property type="molecule type" value="Genomic_DNA"/>
</dbReference>
<keyword evidence="1" id="KW-1133">Transmembrane helix</keyword>
<feature type="transmembrane region" description="Helical" evidence="1">
    <location>
        <begin position="27"/>
        <end position="45"/>
    </location>
</feature>
<evidence type="ECO:0000313" key="2">
    <source>
        <dbReference type="EMBL" id="MBB6134091.1"/>
    </source>
</evidence>
<keyword evidence="1" id="KW-0472">Membrane</keyword>
<dbReference type="Proteomes" id="UP000540787">
    <property type="component" value="Unassembled WGS sequence"/>
</dbReference>
<comment type="caution">
    <text evidence="2">The sequence shown here is derived from an EMBL/GenBank/DDBJ whole genome shotgun (WGS) entry which is preliminary data.</text>
</comment>
<organism evidence="2 3">
    <name type="scientific">Massilia aurea</name>
    <dbReference type="NCBI Taxonomy" id="373040"/>
    <lineage>
        <taxon>Bacteria</taxon>
        <taxon>Pseudomonadati</taxon>
        <taxon>Pseudomonadota</taxon>
        <taxon>Betaproteobacteria</taxon>
        <taxon>Burkholderiales</taxon>
        <taxon>Oxalobacteraceae</taxon>
        <taxon>Telluria group</taxon>
        <taxon>Massilia</taxon>
    </lineage>
</organism>
<proteinExistence type="predicted"/>
<sequence>MNQQWLIAAILVAGIVSAGLYLRRRQWLDALLVIVAAASLGLFALDLRMPGEGGRTLAIDPAAPPSSLEGVTSLTLKGDGLRAAEWNDLPARPLAWEAPRGGALRLAFPSQVALGRQFTLTITREDKTDARLQLLAENGQPLAEARGTGDLRVDWMPPVAERVVLKARLLDAKDKVIAEGPVPFIVHEPAPLQVVGRFGAPSFDLRVLNDLLTSSGALLDWQVTLGRAITRTEAPRTEMASPNLIVIDAARFERMAAGERSALLDRVAKGMPLLVLGGNANDPGVWSRTLQLPLRAQPLGAKIDTPLEMPVASLLPASRDAGPWRGTDNMVWTRDWQQGRIAWLGVTEWHRHAIAEPRALALWWQGVLDRVGVEERHKTEWLAPGDMPLAGQRLELCARGVSGQLTLPDLKQSLGWQRRADRADASCAALWPQKAGWLQLQDQNAGPHAIYVYATNDWPGWQAAERRDATARYAARSQIQPVNGPTRPAPSWPFALVFAAAMLLLWWRERR</sequence>
<name>A0A7W9X0C6_9BURK</name>
<dbReference type="AlphaFoldDB" id="A0A7W9X0C6"/>
<keyword evidence="3" id="KW-1185">Reference proteome</keyword>
<feature type="transmembrane region" description="Helical" evidence="1">
    <location>
        <begin position="489"/>
        <end position="507"/>
    </location>
</feature>
<accession>A0A7W9X0C6</accession>
<keyword evidence="1" id="KW-0812">Transmembrane</keyword>
<evidence type="ECO:0000256" key="1">
    <source>
        <dbReference type="SAM" id="Phobius"/>
    </source>
</evidence>
<reference evidence="2 3" key="1">
    <citation type="submission" date="2020-08" db="EMBL/GenBank/DDBJ databases">
        <title>The Agave Microbiome: Exploring the role of microbial communities in plant adaptations to desert environments.</title>
        <authorList>
            <person name="Partida-Martinez L.P."/>
        </authorList>
    </citation>
    <scope>NUCLEOTIDE SEQUENCE [LARGE SCALE GENOMIC DNA]</scope>
    <source>
        <strain evidence="2 3">AT3.2</strain>
    </source>
</reference>
<evidence type="ECO:0000313" key="3">
    <source>
        <dbReference type="Proteomes" id="UP000540787"/>
    </source>
</evidence>
<dbReference type="RefSeq" id="WP_183554353.1">
    <property type="nucleotide sequence ID" value="NZ_JACHBX010000002.1"/>
</dbReference>
<feature type="transmembrane region" description="Helical" evidence="1">
    <location>
        <begin position="6"/>
        <end position="22"/>
    </location>
</feature>
<evidence type="ECO:0008006" key="4">
    <source>
        <dbReference type="Google" id="ProtNLM"/>
    </source>
</evidence>
<gene>
    <name evidence="2" type="ORF">HD842_002233</name>
</gene>